<dbReference type="CDD" id="cd16260">
    <property type="entry name" value="EF4_III"/>
    <property type="match status" value="1"/>
</dbReference>
<dbReference type="FunFam" id="3.30.70.2570:FF:000001">
    <property type="entry name" value="Translation factor GUF1, mitochondrial"/>
    <property type="match status" value="1"/>
</dbReference>
<dbReference type="InterPro" id="IPR004161">
    <property type="entry name" value="EFTu-like_2"/>
</dbReference>
<dbReference type="FunFam" id="3.40.50.300:FF:000078">
    <property type="entry name" value="Elongation factor 4"/>
    <property type="match status" value="1"/>
</dbReference>
<dbReference type="FunFam" id="3.30.70.870:FF:000004">
    <property type="entry name" value="Translation factor GUF1, mitochondrial"/>
    <property type="match status" value="1"/>
</dbReference>
<dbReference type="HAMAP" id="MF_00071">
    <property type="entry name" value="LepA"/>
    <property type="match status" value="1"/>
</dbReference>
<gene>
    <name evidence="12 14" type="primary">lepA</name>
    <name evidence="14" type="ORF">COU00_01870</name>
</gene>
<dbReference type="InterPro" id="IPR000640">
    <property type="entry name" value="EFG_V-like"/>
</dbReference>
<feature type="binding site" evidence="12">
    <location>
        <begin position="14"/>
        <end position="19"/>
    </location>
    <ligand>
        <name>GTP</name>
        <dbReference type="ChEBI" id="CHEBI:37565"/>
    </ligand>
</feature>
<evidence type="ECO:0000256" key="7">
    <source>
        <dbReference type="ARBA" id="ARBA00023136"/>
    </source>
</evidence>
<evidence type="ECO:0000256" key="2">
    <source>
        <dbReference type="ARBA" id="ARBA00022475"/>
    </source>
</evidence>
<evidence type="ECO:0000256" key="3">
    <source>
        <dbReference type="ARBA" id="ARBA00022741"/>
    </source>
</evidence>
<comment type="similarity">
    <text evidence="10">Belongs to the GTP-binding elongation factor family. LepA subfamily.</text>
</comment>
<feature type="domain" description="Tr-type G" evidence="13">
    <location>
        <begin position="2"/>
        <end position="189"/>
    </location>
</feature>
<proteinExistence type="inferred from homology"/>
<dbReference type="InterPro" id="IPR035647">
    <property type="entry name" value="EFG_III/V"/>
</dbReference>
<dbReference type="InterPro" id="IPR035654">
    <property type="entry name" value="LepA_IV"/>
</dbReference>
<dbReference type="PANTHER" id="PTHR43512:SF4">
    <property type="entry name" value="TRANSLATION FACTOR GUF1 HOMOLOG, CHLOROPLASTIC"/>
    <property type="match status" value="1"/>
</dbReference>
<evidence type="ECO:0000313" key="15">
    <source>
        <dbReference type="Proteomes" id="UP000229335"/>
    </source>
</evidence>
<keyword evidence="4 12" id="KW-0378">Hydrolase</keyword>
<dbReference type="FunFam" id="3.30.70.240:FF:000007">
    <property type="entry name" value="Translation factor GUF1, mitochondrial"/>
    <property type="match status" value="1"/>
</dbReference>
<dbReference type="PROSITE" id="PS51722">
    <property type="entry name" value="G_TR_2"/>
    <property type="match status" value="1"/>
</dbReference>
<evidence type="ECO:0000256" key="8">
    <source>
        <dbReference type="ARBA" id="ARBA00050293"/>
    </source>
</evidence>
<feature type="binding site" evidence="12">
    <location>
        <begin position="136"/>
        <end position="139"/>
    </location>
    <ligand>
        <name>GTP</name>
        <dbReference type="ChEBI" id="CHEBI:37565"/>
    </ligand>
</feature>
<evidence type="ECO:0000259" key="13">
    <source>
        <dbReference type="PROSITE" id="PS51722"/>
    </source>
</evidence>
<organism evidence="14 15">
    <name type="scientific">Candidatus Falkowbacteria bacterium CG10_big_fil_rev_8_21_14_0_10_43_11</name>
    <dbReference type="NCBI Taxonomy" id="1974568"/>
    <lineage>
        <taxon>Bacteria</taxon>
        <taxon>Candidatus Falkowiibacteriota</taxon>
    </lineage>
</organism>
<dbReference type="GO" id="GO:0043022">
    <property type="term" value="F:ribosome binding"/>
    <property type="evidence" value="ECO:0007669"/>
    <property type="project" value="UniProtKB-UniRule"/>
</dbReference>
<keyword evidence="14" id="KW-0251">Elongation factor</keyword>
<comment type="function">
    <text evidence="9 12">Required for accurate and efficient protein synthesis under certain stress conditions. May act as a fidelity factor of the translation reaction, by catalyzing a one-codon backward translocation of tRNAs on improperly translocated ribosomes. Back-translocation proceeds from a post-translocation (POST) complex to a pre-translocation (PRE) complex, thus giving elongation factor G a second chance to translocate the tRNAs correctly. Binds to ribosomes in a GTP-dependent manner.</text>
</comment>
<dbReference type="Gene3D" id="3.40.50.300">
    <property type="entry name" value="P-loop containing nucleotide triphosphate hydrolases"/>
    <property type="match status" value="1"/>
</dbReference>
<dbReference type="SUPFAM" id="SSF52540">
    <property type="entry name" value="P-loop containing nucleoside triphosphate hydrolases"/>
    <property type="match status" value="1"/>
</dbReference>
<dbReference type="CDD" id="cd03699">
    <property type="entry name" value="EF4_II"/>
    <property type="match status" value="1"/>
</dbReference>
<dbReference type="CDD" id="cd01890">
    <property type="entry name" value="LepA"/>
    <property type="match status" value="1"/>
</dbReference>
<reference evidence="15" key="1">
    <citation type="submission" date="2017-09" db="EMBL/GenBank/DDBJ databases">
        <title>Depth-based differentiation of microbial function through sediment-hosted aquifers and enrichment of novel symbionts in the deep terrestrial subsurface.</title>
        <authorList>
            <person name="Probst A.J."/>
            <person name="Ladd B."/>
            <person name="Jarett J.K."/>
            <person name="Geller-Mcgrath D.E."/>
            <person name="Sieber C.M.K."/>
            <person name="Emerson J.B."/>
            <person name="Anantharaman K."/>
            <person name="Thomas B.C."/>
            <person name="Malmstrom R."/>
            <person name="Stieglmeier M."/>
            <person name="Klingl A."/>
            <person name="Woyke T."/>
            <person name="Ryan C.M."/>
            <person name="Banfield J.F."/>
        </authorList>
    </citation>
    <scope>NUCLEOTIDE SEQUENCE [LARGE SCALE GENOMIC DNA]</scope>
</reference>
<comment type="subcellular location">
    <subcellularLocation>
        <location evidence="12">Cell membrane</location>
        <topology evidence="12">Peripheral membrane protein</topology>
        <orientation evidence="12">Cytoplasmic side</orientation>
    </subcellularLocation>
</comment>
<dbReference type="Gene3D" id="2.40.30.10">
    <property type="entry name" value="Translation factors"/>
    <property type="match status" value="1"/>
</dbReference>
<dbReference type="InterPro" id="IPR027417">
    <property type="entry name" value="P-loop_NTPase"/>
</dbReference>
<keyword evidence="2 12" id="KW-1003">Cell membrane</keyword>
<dbReference type="Pfam" id="PF06421">
    <property type="entry name" value="LepA_C"/>
    <property type="match status" value="1"/>
</dbReference>
<evidence type="ECO:0000256" key="9">
    <source>
        <dbReference type="ARBA" id="ARBA00057626"/>
    </source>
</evidence>
<evidence type="ECO:0000256" key="11">
    <source>
        <dbReference type="ARBA" id="ARBA00066744"/>
    </source>
</evidence>
<evidence type="ECO:0000256" key="12">
    <source>
        <dbReference type="HAMAP-Rule" id="MF_00071"/>
    </source>
</evidence>
<dbReference type="Pfam" id="PF03144">
    <property type="entry name" value="GTP_EFTU_D2"/>
    <property type="match status" value="1"/>
</dbReference>
<dbReference type="NCBIfam" id="TIGR00231">
    <property type="entry name" value="small_GTP"/>
    <property type="match status" value="1"/>
</dbReference>
<dbReference type="InterPro" id="IPR031157">
    <property type="entry name" value="G_TR_CS"/>
</dbReference>
<keyword evidence="5 12" id="KW-0648">Protein biosynthesis</keyword>
<comment type="caution">
    <text evidence="14">The sequence shown here is derived from an EMBL/GenBank/DDBJ whole genome shotgun (WGS) entry which is preliminary data.</text>
</comment>
<comment type="similarity">
    <text evidence="1 12">Belongs to the TRAFAC class translation factor GTPase superfamily. Classic translation factor GTPase family. LepA subfamily.</text>
</comment>
<dbReference type="PRINTS" id="PR00315">
    <property type="entry name" value="ELONGATNFCT"/>
</dbReference>
<dbReference type="GO" id="GO:0005525">
    <property type="term" value="F:GTP binding"/>
    <property type="evidence" value="ECO:0007669"/>
    <property type="project" value="UniProtKB-UniRule"/>
</dbReference>
<dbReference type="PANTHER" id="PTHR43512">
    <property type="entry name" value="TRANSLATION FACTOR GUF1-RELATED"/>
    <property type="match status" value="1"/>
</dbReference>
<dbReference type="PROSITE" id="PS00301">
    <property type="entry name" value="G_TR_1"/>
    <property type="match status" value="1"/>
</dbReference>
<dbReference type="InterPro" id="IPR005225">
    <property type="entry name" value="Small_GTP-bd"/>
</dbReference>
<dbReference type="InterPro" id="IPR006297">
    <property type="entry name" value="EF-4"/>
</dbReference>
<dbReference type="EMBL" id="PFAS01000030">
    <property type="protein sequence ID" value="PIT93886.1"/>
    <property type="molecule type" value="Genomic_DNA"/>
</dbReference>
<keyword evidence="6 12" id="KW-0342">GTP-binding</keyword>
<evidence type="ECO:0000256" key="6">
    <source>
        <dbReference type="ARBA" id="ARBA00023134"/>
    </source>
</evidence>
<dbReference type="Proteomes" id="UP000229335">
    <property type="component" value="Unassembled WGS sequence"/>
</dbReference>
<dbReference type="Gene3D" id="3.30.70.870">
    <property type="entry name" value="Elongation Factor G (Translational Gtpase), domain 3"/>
    <property type="match status" value="1"/>
</dbReference>
<sequence length="654" mass="72426">MNSIRNFCIIAHIDHGKSTLADRMLEITHTVEQRKMKAQILDKMDLERERGITIKLAPVNMRYEVKNKKSGKTEEYMLNLIDTPGHVDFSYEVSRSLAAVEGAILLVDATQGIQAQTLANLYLAMEQNLEIIPVVNKIDLPAADAKGTKESLVKLLGCKTEEIIEASGKTGQGVSEILDAVIKRVPAPGTFSNLIKPPTPSSPPLARGGNDEHVILPLAKGEVGRGSAPLRALIFDSIFDEYRGVIAYVRVVDGAIKKGEKIKMLATKAESETLEVGFFKPDYLPAAKLGTGQIGYIVTGLKTVEECKVGDTVTTLTPCPLSRGAGEGKEPRAARDDGVRALPGYKEVKPMVFAGIFCKEGNEYEELREAIGKLKLTDASLAYEPEHSQALGFGFRCGFLGLLHLEITQERLRREFNLALVVTTPSVAYRVTKSNDEEIIVRSALELPDPSQTKEILEPWVRLDVVTPQSYLGGIMSLAQEKRGLYKNTEYLDEQRVILHYEMPMSTILTDFYDKIKSATSGYASINYDFLDYRPAEVVRMDIMVAEEPVESLAVIVYKDEAFRRGREIVESLKENLPQQMFMVKIQAAIGGKIIAAERLSALRKDVTAKLYGGDVSRKRKLLEKQKKGKKKMMSMGKGKVDIPPEAFLAVLKK</sequence>
<dbReference type="GO" id="GO:0045727">
    <property type="term" value="P:positive regulation of translation"/>
    <property type="evidence" value="ECO:0007669"/>
    <property type="project" value="UniProtKB-UniRule"/>
</dbReference>
<accession>A0A2M6WM95</accession>
<evidence type="ECO:0000256" key="4">
    <source>
        <dbReference type="ARBA" id="ARBA00022801"/>
    </source>
</evidence>
<keyword evidence="3 12" id="KW-0547">Nucleotide-binding</keyword>
<dbReference type="NCBIfam" id="TIGR01393">
    <property type="entry name" value="lepA"/>
    <property type="match status" value="1"/>
</dbReference>
<dbReference type="GO" id="GO:0003746">
    <property type="term" value="F:translation elongation factor activity"/>
    <property type="evidence" value="ECO:0007669"/>
    <property type="project" value="UniProtKB-UniRule"/>
</dbReference>
<dbReference type="Gene3D" id="3.30.70.2570">
    <property type="entry name" value="Elongation factor 4, C-terminal domain"/>
    <property type="match status" value="1"/>
</dbReference>
<dbReference type="InterPro" id="IPR009000">
    <property type="entry name" value="Transl_B-barrel_sf"/>
</dbReference>
<comment type="catalytic activity">
    <reaction evidence="8 12">
        <text>GTP + H2O = GDP + phosphate + H(+)</text>
        <dbReference type="Rhea" id="RHEA:19669"/>
        <dbReference type="ChEBI" id="CHEBI:15377"/>
        <dbReference type="ChEBI" id="CHEBI:15378"/>
        <dbReference type="ChEBI" id="CHEBI:37565"/>
        <dbReference type="ChEBI" id="CHEBI:43474"/>
        <dbReference type="ChEBI" id="CHEBI:58189"/>
        <dbReference type="EC" id="3.6.5.n1"/>
    </reaction>
</comment>
<dbReference type="Gene3D" id="3.30.70.240">
    <property type="match status" value="1"/>
</dbReference>
<evidence type="ECO:0000256" key="1">
    <source>
        <dbReference type="ARBA" id="ARBA00005454"/>
    </source>
</evidence>
<evidence type="ECO:0000313" key="14">
    <source>
        <dbReference type="EMBL" id="PIT93886.1"/>
    </source>
</evidence>
<name>A0A2M6WM95_9BACT</name>
<dbReference type="SMART" id="SM00838">
    <property type="entry name" value="EFG_C"/>
    <property type="match status" value="1"/>
</dbReference>
<dbReference type="SUPFAM" id="SSF50447">
    <property type="entry name" value="Translation proteins"/>
    <property type="match status" value="1"/>
</dbReference>
<dbReference type="GO" id="GO:0003924">
    <property type="term" value="F:GTPase activity"/>
    <property type="evidence" value="ECO:0007669"/>
    <property type="project" value="UniProtKB-UniRule"/>
</dbReference>
<dbReference type="EC" id="3.6.5.n1" evidence="11 12"/>
<dbReference type="InterPro" id="IPR038363">
    <property type="entry name" value="LepA_C_sf"/>
</dbReference>
<dbReference type="Pfam" id="PF00009">
    <property type="entry name" value="GTP_EFTU"/>
    <property type="match status" value="1"/>
</dbReference>
<dbReference type="InterPro" id="IPR013842">
    <property type="entry name" value="LepA_CTD"/>
</dbReference>
<protein>
    <recommendedName>
        <fullName evidence="11 12">Elongation factor 4</fullName>
        <shortName evidence="12">EF-4</shortName>
        <ecNumber evidence="11 12">3.6.5.n1</ecNumber>
    </recommendedName>
    <alternativeName>
        <fullName evidence="12">Ribosomal back-translocase LepA</fullName>
    </alternativeName>
</protein>
<dbReference type="InterPro" id="IPR000795">
    <property type="entry name" value="T_Tr_GTP-bd_dom"/>
</dbReference>
<dbReference type="FunFam" id="2.40.30.10:FF:000015">
    <property type="entry name" value="Translation factor GUF1, mitochondrial"/>
    <property type="match status" value="1"/>
</dbReference>
<evidence type="ECO:0000256" key="5">
    <source>
        <dbReference type="ARBA" id="ARBA00022917"/>
    </source>
</evidence>
<dbReference type="Pfam" id="PF00679">
    <property type="entry name" value="EFG_C"/>
    <property type="match status" value="1"/>
</dbReference>
<keyword evidence="7 12" id="KW-0472">Membrane</keyword>
<dbReference type="CDD" id="cd03709">
    <property type="entry name" value="lepA_C"/>
    <property type="match status" value="1"/>
</dbReference>
<dbReference type="AlphaFoldDB" id="A0A2M6WM95"/>
<dbReference type="GO" id="GO:0005886">
    <property type="term" value="C:plasma membrane"/>
    <property type="evidence" value="ECO:0007669"/>
    <property type="project" value="UniProtKB-SubCell"/>
</dbReference>
<evidence type="ECO:0000256" key="10">
    <source>
        <dbReference type="ARBA" id="ARBA00061052"/>
    </source>
</evidence>
<dbReference type="SUPFAM" id="SSF54980">
    <property type="entry name" value="EF-G C-terminal domain-like"/>
    <property type="match status" value="2"/>
</dbReference>